<evidence type="ECO:0000313" key="2">
    <source>
        <dbReference type="Proteomes" id="UP001221142"/>
    </source>
</evidence>
<accession>A0AAD7C9D0</accession>
<dbReference type="Gene3D" id="3.80.10.10">
    <property type="entry name" value="Ribonuclease Inhibitor"/>
    <property type="match status" value="1"/>
</dbReference>
<dbReference type="SUPFAM" id="SSF52047">
    <property type="entry name" value="RNI-like"/>
    <property type="match status" value="1"/>
</dbReference>
<sequence>MSFTDTVTRALDHFQIPPPEKLVMPTGSLRLVGRSSTASIDRLPNEILGTVFALASLDTNDLHDDDNDPSTTPPTTLSHTSRRWRLLALATPALWTRLVLTFPTSDGQLTQALTWLARSKYAPLDILLDLRDPTWDWDNPEEAHEFTSEDMESVLRILLPCAKRWRRMELLTDTWGPLHTFLVRTQHLGVELESLESLHLARCNAYFGLGGARFAPSDLATPISLFGVSVTSISTSDPLPRLRALTLTGTHTTWEPSPSLSSLTSLSLKYLATDVAPTLPQLRAILLACVALESLTLVGAVSSSSSLEDREEEDAAAPVALTKLTHLELGFPSACALLSPPLFTAPGLTSLTLEHTARLLGVSDCEEEEDGDGEVDLEDGAGALLTSIGERPLALGQPDLALPYAASTHPRPAFRAFFAACGGVERMKMYDVGDGAVDVLWEGEEGGIQILPALRTLDLHRPFSFPFSPPSVDDAEVCANLGRRGVEVICEGD</sequence>
<reference evidence="1" key="1">
    <citation type="submission" date="2023-03" db="EMBL/GenBank/DDBJ databases">
        <title>Massive genome expansion in bonnet fungi (Mycena s.s.) driven by repeated elements and novel gene families across ecological guilds.</title>
        <authorList>
            <consortium name="Lawrence Berkeley National Laboratory"/>
            <person name="Harder C.B."/>
            <person name="Miyauchi S."/>
            <person name="Viragh M."/>
            <person name="Kuo A."/>
            <person name="Thoen E."/>
            <person name="Andreopoulos B."/>
            <person name="Lu D."/>
            <person name="Skrede I."/>
            <person name="Drula E."/>
            <person name="Henrissat B."/>
            <person name="Morin E."/>
            <person name="Kohler A."/>
            <person name="Barry K."/>
            <person name="LaButti K."/>
            <person name="Morin E."/>
            <person name="Salamov A."/>
            <person name="Lipzen A."/>
            <person name="Mereny Z."/>
            <person name="Hegedus B."/>
            <person name="Baldrian P."/>
            <person name="Stursova M."/>
            <person name="Weitz H."/>
            <person name="Taylor A."/>
            <person name="Grigoriev I.V."/>
            <person name="Nagy L.G."/>
            <person name="Martin F."/>
            <person name="Kauserud H."/>
        </authorList>
    </citation>
    <scope>NUCLEOTIDE SEQUENCE</scope>
    <source>
        <strain evidence="1">9284</strain>
    </source>
</reference>
<name>A0AAD7C9D0_9AGAR</name>
<comment type="caution">
    <text evidence="1">The sequence shown here is derived from an EMBL/GenBank/DDBJ whole genome shotgun (WGS) entry which is preliminary data.</text>
</comment>
<dbReference type="EMBL" id="JARKIF010000004">
    <property type="protein sequence ID" value="KAJ7642081.1"/>
    <property type="molecule type" value="Genomic_DNA"/>
</dbReference>
<evidence type="ECO:0000313" key="1">
    <source>
        <dbReference type="EMBL" id="KAJ7642081.1"/>
    </source>
</evidence>
<organism evidence="1 2">
    <name type="scientific">Roridomyces roridus</name>
    <dbReference type="NCBI Taxonomy" id="1738132"/>
    <lineage>
        <taxon>Eukaryota</taxon>
        <taxon>Fungi</taxon>
        <taxon>Dikarya</taxon>
        <taxon>Basidiomycota</taxon>
        <taxon>Agaricomycotina</taxon>
        <taxon>Agaricomycetes</taxon>
        <taxon>Agaricomycetidae</taxon>
        <taxon>Agaricales</taxon>
        <taxon>Marasmiineae</taxon>
        <taxon>Mycenaceae</taxon>
        <taxon>Roridomyces</taxon>
    </lineage>
</organism>
<dbReference type="InterPro" id="IPR032675">
    <property type="entry name" value="LRR_dom_sf"/>
</dbReference>
<protein>
    <recommendedName>
        <fullName evidence="3">F-box domain-containing protein</fullName>
    </recommendedName>
</protein>
<evidence type="ECO:0008006" key="3">
    <source>
        <dbReference type="Google" id="ProtNLM"/>
    </source>
</evidence>
<dbReference type="Gene3D" id="1.20.1280.50">
    <property type="match status" value="1"/>
</dbReference>
<dbReference type="Proteomes" id="UP001221142">
    <property type="component" value="Unassembled WGS sequence"/>
</dbReference>
<gene>
    <name evidence="1" type="ORF">FB45DRAFT_901762</name>
</gene>
<dbReference type="AlphaFoldDB" id="A0AAD7C9D0"/>
<proteinExistence type="predicted"/>
<keyword evidence="2" id="KW-1185">Reference proteome</keyword>